<organism evidence="1 2">
    <name type="scientific">Hymenobacter swuensis DY53</name>
    <dbReference type="NCBI Taxonomy" id="1227739"/>
    <lineage>
        <taxon>Bacteria</taxon>
        <taxon>Pseudomonadati</taxon>
        <taxon>Bacteroidota</taxon>
        <taxon>Cytophagia</taxon>
        <taxon>Cytophagales</taxon>
        <taxon>Hymenobacteraceae</taxon>
        <taxon>Hymenobacter</taxon>
    </lineage>
</organism>
<evidence type="ECO:0008006" key="3">
    <source>
        <dbReference type="Google" id="ProtNLM"/>
    </source>
</evidence>
<dbReference type="HOGENOM" id="CLU_406981_0_0_10"/>
<accession>W8EQ85</accession>
<dbReference type="Proteomes" id="UP000019423">
    <property type="component" value="Plasmid pHsw1"/>
</dbReference>
<dbReference type="EMBL" id="CP007144">
    <property type="protein sequence ID" value="AHJ95334.1"/>
    <property type="molecule type" value="Genomic_DNA"/>
</dbReference>
<dbReference type="AlphaFoldDB" id="W8EQ85"/>
<geneLocation type="plasmid" evidence="1 2">
    <name>pHsw1</name>
</geneLocation>
<dbReference type="eggNOG" id="COG3291">
    <property type="taxonomic scope" value="Bacteria"/>
</dbReference>
<keyword evidence="1" id="KW-0614">Plasmid</keyword>
<evidence type="ECO:0000313" key="1">
    <source>
        <dbReference type="EMBL" id="AHJ95334.1"/>
    </source>
</evidence>
<dbReference type="KEGG" id="hsw:Hsw_PA0001"/>
<dbReference type="PATRIC" id="fig|1227739.3.peg.39"/>
<sequence>MGSLVFGQTTLSVPAGANGGLFVAQLSPTNTWEWAVGASIATAGSNSEVVGAAYTPTGSLWVSGLGSAGTTIGSLPLDAPGTRAGWHFAGFIGQLSPTGRWGVVRQLSPSAEGWVQLASLGVDGDGNAVAFGRLSGSTAPVYTTVNGQVLTVAPEHVLTFVSALSPAGQWLYAAPLAQPTVDNGLRAGAGALDASGAFYLTGGLIGNLVVGSTLLTATDPRSANNFNAGDAVLLRLAHAGAPPRTTVTGDSVLCGAGAVTLTATASSPALGYTWNTGATTASITVRQPGTYTVRTTFAGGLTSTSQYVVRLLTPTVAITGDTLLCPGTSLTLAATGTPGATAYRWNTGATTAALSVSQPGTYELTAWYGSGCTARVTRRVRAASLHIDAPALLCDGAAHLTAVAPGATAFRWSTGTTSPTLAVTQAGTFTVTATFANGCTLTASRTVTAPVVHLSGDSIVCAGATTVLTAALPGATAYLWNTGATTSTLTVTHAGIYHVTVSYGGNCTTTAQRTVRAVETLPAFTLGADTTLCDQDSLVLRAPALGAGTGLVSYRWFDGSTAPNRAVRLPGRYTLTLTTGCETRTASRLVSGRSCVLIPNIITPNGDGLNDVFTVRGLSPGPWMLTVYNRWGVQVYHARDYRNDWGAGVPAGQYYYLLQHARQGAVYKGWIQAVQ</sequence>
<protein>
    <recommendedName>
        <fullName evidence="3">Ig-like domain-containing protein</fullName>
    </recommendedName>
</protein>
<evidence type="ECO:0000313" key="2">
    <source>
        <dbReference type="Proteomes" id="UP000019423"/>
    </source>
</evidence>
<reference evidence="1 2" key="1">
    <citation type="submission" date="2014-01" db="EMBL/GenBank/DDBJ databases">
        <title>Complete sequence of plasmid1 of ionizing-radiation resistance bacterium Hymenobacter swuensis DY53.</title>
        <authorList>
            <person name="Jung J.-H."/>
            <person name="Jeong S.-W."/>
            <person name="Joe M.-H."/>
            <person name="Cho y.-j."/>
            <person name="Kim M.-K."/>
            <person name="Lim S.-Y."/>
        </authorList>
    </citation>
    <scope>NUCLEOTIDE SEQUENCE [LARGE SCALE GENOMIC DNA]</scope>
    <source>
        <strain evidence="1 2">DY53</strain>
        <plasmid evidence="1 2">pHsw1</plasmid>
    </source>
</reference>
<proteinExistence type="predicted"/>
<keyword evidence="2" id="KW-1185">Reference proteome</keyword>
<name>W8EQ85_9BACT</name>
<gene>
    <name evidence="1" type="ORF">Hsw_PA0001</name>
</gene>
<dbReference type="Pfam" id="PF13585">
    <property type="entry name" value="CHU_C"/>
    <property type="match status" value="1"/>
</dbReference>